<organism evidence="1 2">
    <name type="scientific">Leptospira stimsonii</name>
    <dbReference type="NCBI Taxonomy" id="2202203"/>
    <lineage>
        <taxon>Bacteria</taxon>
        <taxon>Pseudomonadati</taxon>
        <taxon>Spirochaetota</taxon>
        <taxon>Spirochaetia</taxon>
        <taxon>Leptospirales</taxon>
        <taxon>Leptospiraceae</taxon>
        <taxon>Leptospira</taxon>
    </lineage>
</organism>
<name>A0A396ZGC8_9LEPT</name>
<gene>
    <name evidence="1" type="ORF">DLM75_06420</name>
</gene>
<dbReference type="EMBL" id="QHCT01000001">
    <property type="protein sequence ID" value="RHX92797.1"/>
    <property type="molecule type" value="Genomic_DNA"/>
</dbReference>
<protein>
    <submittedName>
        <fullName evidence="1">Uncharacterized protein</fullName>
    </submittedName>
</protein>
<evidence type="ECO:0000313" key="2">
    <source>
        <dbReference type="Proteomes" id="UP000265798"/>
    </source>
</evidence>
<comment type="caution">
    <text evidence="1">The sequence shown here is derived from an EMBL/GenBank/DDBJ whole genome shotgun (WGS) entry which is preliminary data.</text>
</comment>
<evidence type="ECO:0000313" key="1">
    <source>
        <dbReference type="EMBL" id="RHX92797.1"/>
    </source>
</evidence>
<accession>A0A396ZGC8</accession>
<reference evidence="2" key="1">
    <citation type="submission" date="2018-05" db="EMBL/GenBank/DDBJ databases">
        <title>Leptospira yasudae sp. nov. and Leptospira stimsonii sp. nov., two pathogenic species of the genus Leptospira isolated from environmental sources.</title>
        <authorList>
            <person name="Casanovas-Massana A."/>
            <person name="Hamond C."/>
            <person name="Santos L.A."/>
            <person name="Hacker K.P."/>
            <person name="Balassiano I."/>
            <person name="Medeiros M.A."/>
            <person name="Reis M.G."/>
            <person name="Ko A.I."/>
            <person name="Wunder E.A."/>
        </authorList>
    </citation>
    <scope>NUCLEOTIDE SEQUENCE [LARGE SCALE GENOMIC DNA]</scope>
    <source>
        <strain evidence="2">Yale</strain>
    </source>
</reference>
<proteinExistence type="predicted"/>
<dbReference type="Proteomes" id="UP000265798">
    <property type="component" value="Unassembled WGS sequence"/>
</dbReference>
<dbReference type="AlphaFoldDB" id="A0A396ZGC8"/>
<sequence>MGKIGTYPFEIIFLIRFTFKNVLNTKSVFEKNKIGRIKGQLHSKKKIGIPFSILRYLFFFLKTSMDRQSSP</sequence>